<name>A0ABT9P6Y5_9ACTN</name>
<evidence type="ECO:0000313" key="1">
    <source>
        <dbReference type="EMBL" id="MDP9828448.1"/>
    </source>
</evidence>
<proteinExistence type="predicted"/>
<gene>
    <name evidence="1" type="ORF">J2S57_004197</name>
</gene>
<protein>
    <recommendedName>
        <fullName evidence="3">Tellurite resistance protein TerB</fullName>
    </recommendedName>
</protein>
<dbReference type="RefSeq" id="WP_307245642.1">
    <property type="nucleotide sequence ID" value="NZ_JAUSQZ010000001.1"/>
</dbReference>
<evidence type="ECO:0000313" key="2">
    <source>
        <dbReference type="Proteomes" id="UP001235712"/>
    </source>
</evidence>
<dbReference type="EMBL" id="JAUSQZ010000001">
    <property type="protein sequence ID" value="MDP9828448.1"/>
    <property type="molecule type" value="Genomic_DNA"/>
</dbReference>
<sequence length="150" mass="16721">MPVNRQNVRALISAFLPLRRKELGVLLASLSEDEVEDDLRVAVAAAGGSVVFHLFVDTEEPYDWSRFHKMMMRRLRQLPDQDLWKVEAVVQGLSGDTRAFEGVSDDDRLQISLAVLESAAALVPEDELAQLAERAAMRALAMENVFLAGR</sequence>
<dbReference type="Proteomes" id="UP001235712">
    <property type="component" value="Unassembled WGS sequence"/>
</dbReference>
<reference evidence="1 2" key="1">
    <citation type="submission" date="2023-07" db="EMBL/GenBank/DDBJ databases">
        <title>Sequencing the genomes of 1000 actinobacteria strains.</title>
        <authorList>
            <person name="Klenk H.-P."/>
        </authorList>
    </citation>
    <scope>NUCLEOTIDE SEQUENCE [LARGE SCALE GENOMIC DNA]</scope>
    <source>
        <strain evidence="1 2">DSM 44388</strain>
    </source>
</reference>
<accession>A0ABT9P6Y5</accession>
<evidence type="ECO:0008006" key="3">
    <source>
        <dbReference type="Google" id="ProtNLM"/>
    </source>
</evidence>
<organism evidence="1 2">
    <name type="scientific">Kineosporia succinea</name>
    <dbReference type="NCBI Taxonomy" id="84632"/>
    <lineage>
        <taxon>Bacteria</taxon>
        <taxon>Bacillati</taxon>
        <taxon>Actinomycetota</taxon>
        <taxon>Actinomycetes</taxon>
        <taxon>Kineosporiales</taxon>
        <taxon>Kineosporiaceae</taxon>
        <taxon>Kineosporia</taxon>
    </lineage>
</organism>
<keyword evidence="2" id="KW-1185">Reference proteome</keyword>
<comment type="caution">
    <text evidence="1">The sequence shown here is derived from an EMBL/GenBank/DDBJ whole genome shotgun (WGS) entry which is preliminary data.</text>
</comment>